<evidence type="ECO:0000313" key="14">
    <source>
        <dbReference type="EMBL" id="CAH1637636.1"/>
    </source>
</evidence>
<comment type="similarity">
    <text evidence="2">Belongs to the DNA2/NAM7 helicase family. SDE3 subfamily.</text>
</comment>
<evidence type="ECO:0000256" key="8">
    <source>
        <dbReference type="ARBA" id="ARBA00022840"/>
    </source>
</evidence>
<dbReference type="CDD" id="cd18038">
    <property type="entry name" value="DEXXQc_Helz-like"/>
    <property type="match status" value="1"/>
</dbReference>
<evidence type="ECO:0000256" key="2">
    <source>
        <dbReference type="ARBA" id="ARBA00005601"/>
    </source>
</evidence>
<name>A0A9P0I184_SPOLI</name>
<dbReference type="InterPro" id="IPR041677">
    <property type="entry name" value="DNA2/NAM7_AAA_11"/>
</dbReference>
<keyword evidence="9" id="KW-0943">RNA-mediated gene silencing</keyword>
<dbReference type="InterPro" id="IPR026122">
    <property type="entry name" value="MOV-10/SDE3_DEXXQ/H-box"/>
</dbReference>
<evidence type="ECO:0000256" key="1">
    <source>
        <dbReference type="ARBA" id="ARBA00004496"/>
    </source>
</evidence>
<keyword evidence="15" id="KW-1185">Reference proteome</keyword>
<dbReference type="AlphaFoldDB" id="A0A9P0I184"/>
<evidence type="ECO:0000256" key="5">
    <source>
        <dbReference type="ARBA" id="ARBA00022741"/>
    </source>
</evidence>
<gene>
    <name evidence="14" type="ORF">SPLIT_LOCUS2994</name>
</gene>
<dbReference type="GO" id="GO:0005694">
    <property type="term" value="C:chromosome"/>
    <property type="evidence" value="ECO:0007669"/>
    <property type="project" value="UniProtKB-ARBA"/>
</dbReference>
<feature type="domain" description="Helicase MOV-10-like beta-barrel" evidence="13">
    <location>
        <begin position="286"/>
        <end position="372"/>
    </location>
</feature>
<dbReference type="InterPro" id="IPR027417">
    <property type="entry name" value="P-loop_NTPase"/>
</dbReference>
<evidence type="ECO:0000259" key="12">
    <source>
        <dbReference type="Pfam" id="PF13087"/>
    </source>
</evidence>
<dbReference type="InterPro" id="IPR049080">
    <property type="entry name" value="MOV-10-like_beta-barrel"/>
</dbReference>
<keyword evidence="8" id="KW-0067">ATP-binding</keyword>
<dbReference type="GO" id="GO:0003723">
    <property type="term" value="F:RNA binding"/>
    <property type="evidence" value="ECO:0007669"/>
    <property type="project" value="InterPro"/>
</dbReference>
<evidence type="ECO:0000256" key="9">
    <source>
        <dbReference type="ARBA" id="ARBA00023158"/>
    </source>
</evidence>
<evidence type="ECO:0000256" key="6">
    <source>
        <dbReference type="ARBA" id="ARBA00022801"/>
    </source>
</evidence>
<evidence type="ECO:0000313" key="15">
    <source>
        <dbReference type="Proteomes" id="UP001153321"/>
    </source>
</evidence>
<evidence type="ECO:0000256" key="10">
    <source>
        <dbReference type="ARBA" id="ARBA00047984"/>
    </source>
</evidence>
<evidence type="ECO:0000256" key="3">
    <source>
        <dbReference type="ARBA" id="ARBA00012552"/>
    </source>
</evidence>
<protein>
    <recommendedName>
        <fullName evidence="3">RNA helicase</fullName>
        <ecNumber evidence="3">3.6.4.13</ecNumber>
    </recommendedName>
</protein>
<dbReference type="InterPro" id="IPR041679">
    <property type="entry name" value="DNA2/NAM7-like_C"/>
</dbReference>
<proteinExistence type="inferred from homology"/>
<sequence length="888" mass="100910">MHLSVDTMLGKKPDKCKVCMLRNVKPDHFESEKHKQNCCLRKYTANKSHFTANRVKVASLYCEVTSSTASTNSSEGKIKISVKPDETVEFKFTLSNDSKLNNLEVIAVDLIHSELHFEIPNNPYKPGNQPHTIPPRSKLHEKVVVSFKAPHIGQYETPILFKLKQKDVSNETIVLMRDMVVYVEETVSLHDKIISPYEKKPVWAKQLLRSPHKEDSDEMFPIPKSYKPIFANNLQPVGKATELQKELAADIRKTLDVGITKENYVKFFHNLLWYEETIIRVNIKNYNMSGVTMKIQATPNHGIVYALTIPGLSEKRPSLMMGDLLFLRHHNQSDVMFEAIVKEVTENVAYIGGMHANFASGYSMTALYDIRFFLSRISLERMHKAVHEIRDNGHYPRIFPTRNTRKIEVESILNYFNPLVEENVEQRCAVERIVAGTSGTAPYMVHGPPGTGKTITIVEAVLQLAIRPTKTRILICTDSNMAADHVACMLIKYKHMFPKGKWLLRANSKFRNWDTLPECLYKFSNGRSRQQFVNVSLDDFVKYPIVITTLSHAAKFGRHMLHRRMGNHISHLFIDEAAQASEPACLIPVCALLKQTGTLVLAGDPHQLGPVVISRTAAGIGLGTSLMERLMKTCDLYSDEEDKTDYVVMLRDNFRSHPDILEIPDKLFYKGQLRACAEQDPLSTIDVLGEKETSRAIVFHGVLSKEEKMGKSPSYFNMMECEMVQQYVKRLVQVHNVSASDIGVVTPYIRQVYQIRKSLQECGIRKIDVGTVEGYQGQEKRVVIISTVRANCDLLEYDAKFQLGFLVDDKRFNVAITRAKAKVIIIGNPLCLDKDVKWRMYMDRCRELGTYHGFDSKHIMSNGSGQQIVNKLAPLLKGMSISARKPKK</sequence>
<dbReference type="PANTHER" id="PTHR45418">
    <property type="entry name" value="CANCER/TESTIS ANTIGEN 55"/>
    <property type="match status" value="1"/>
</dbReference>
<keyword evidence="7" id="KW-0347">Helicase</keyword>
<dbReference type="GO" id="GO:0031047">
    <property type="term" value="P:regulatory ncRNA-mediated gene silencing"/>
    <property type="evidence" value="ECO:0007669"/>
    <property type="project" value="UniProtKB-KW"/>
</dbReference>
<organism evidence="14 15">
    <name type="scientific">Spodoptera littoralis</name>
    <name type="common">Egyptian cotton leafworm</name>
    <dbReference type="NCBI Taxonomy" id="7109"/>
    <lineage>
        <taxon>Eukaryota</taxon>
        <taxon>Metazoa</taxon>
        <taxon>Ecdysozoa</taxon>
        <taxon>Arthropoda</taxon>
        <taxon>Hexapoda</taxon>
        <taxon>Insecta</taxon>
        <taxon>Pterygota</taxon>
        <taxon>Neoptera</taxon>
        <taxon>Endopterygota</taxon>
        <taxon>Lepidoptera</taxon>
        <taxon>Glossata</taxon>
        <taxon>Ditrysia</taxon>
        <taxon>Noctuoidea</taxon>
        <taxon>Noctuidae</taxon>
        <taxon>Amphipyrinae</taxon>
        <taxon>Spodoptera</taxon>
    </lineage>
</organism>
<keyword evidence="5" id="KW-0547">Nucleotide-binding</keyword>
<dbReference type="Gene3D" id="3.40.50.300">
    <property type="entry name" value="P-loop containing nucleotide triphosphate hydrolases"/>
    <property type="match status" value="2"/>
</dbReference>
<keyword evidence="6" id="KW-0378">Hydrolase</keyword>
<comment type="catalytic activity">
    <reaction evidence="10">
        <text>ATP + H2O = ADP + phosphate + H(+)</text>
        <dbReference type="Rhea" id="RHEA:13065"/>
        <dbReference type="ChEBI" id="CHEBI:15377"/>
        <dbReference type="ChEBI" id="CHEBI:15378"/>
        <dbReference type="ChEBI" id="CHEBI:30616"/>
        <dbReference type="ChEBI" id="CHEBI:43474"/>
        <dbReference type="ChEBI" id="CHEBI:456216"/>
        <dbReference type="EC" id="3.6.4.13"/>
    </reaction>
</comment>
<dbReference type="GO" id="GO:0005524">
    <property type="term" value="F:ATP binding"/>
    <property type="evidence" value="ECO:0007669"/>
    <property type="project" value="UniProtKB-KW"/>
</dbReference>
<dbReference type="Pfam" id="PF21634">
    <property type="entry name" value="MOV-10_beta-barrel"/>
    <property type="match status" value="1"/>
</dbReference>
<dbReference type="GO" id="GO:0032574">
    <property type="term" value="F:5'-3' RNA helicase activity"/>
    <property type="evidence" value="ECO:0007669"/>
    <property type="project" value="InterPro"/>
</dbReference>
<feature type="domain" description="DNA2/NAM7 helicase-like C-terminal" evidence="12">
    <location>
        <begin position="623"/>
        <end position="828"/>
    </location>
</feature>
<dbReference type="GO" id="GO:0005737">
    <property type="term" value="C:cytoplasm"/>
    <property type="evidence" value="ECO:0007669"/>
    <property type="project" value="UniProtKB-SubCell"/>
</dbReference>
<feature type="domain" description="DNA2/NAM7 helicase helicase" evidence="11">
    <location>
        <begin position="423"/>
        <end position="492"/>
    </location>
</feature>
<dbReference type="SUPFAM" id="SSF52540">
    <property type="entry name" value="P-loop containing nucleoside triphosphate hydrolases"/>
    <property type="match status" value="1"/>
</dbReference>
<reference evidence="14" key="1">
    <citation type="submission" date="2022-02" db="EMBL/GenBank/DDBJ databases">
        <authorList>
            <person name="King R."/>
        </authorList>
    </citation>
    <scope>NUCLEOTIDE SEQUENCE</scope>
</reference>
<dbReference type="FunFam" id="3.40.50.300:FF:000326">
    <property type="entry name" value="P-loop containing nucleoside triphosphate hydrolase"/>
    <property type="match status" value="1"/>
</dbReference>
<dbReference type="EMBL" id="LR824547">
    <property type="protein sequence ID" value="CAH1637636.1"/>
    <property type="molecule type" value="Genomic_DNA"/>
</dbReference>
<feature type="domain" description="DNA2/NAM7 helicase helicase" evidence="11">
    <location>
        <begin position="544"/>
        <end position="615"/>
    </location>
</feature>
<dbReference type="CDD" id="cd18808">
    <property type="entry name" value="SF1_C_Upf1"/>
    <property type="match status" value="1"/>
</dbReference>
<evidence type="ECO:0000259" key="13">
    <source>
        <dbReference type="Pfam" id="PF21634"/>
    </source>
</evidence>
<evidence type="ECO:0000259" key="11">
    <source>
        <dbReference type="Pfam" id="PF13086"/>
    </source>
</evidence>
<evidence type="ECO:0000256" key="7">
    <source>
        <dbReference type="ARBA" id="ARBA00022806"/>
    </source>
</evidence>
<keyword evidence="4" id="KW-0963">Cytoplasm</keyword>
<evidence type="ECO:0000256" key="4">
    <source>
        <dbReference type="ARBA" id="ARBA00022490"/>
    </source>
</evidence>
<dbReference type="InterPro" id="IPR047187">
    <property type="entry name" value="SF1_C_Upf1"/>
</dbReference>
<dbReference type="Proteomes" id="UP001153321">
    <property type="component" value="Chromosome 16"/>
</dbReference>
<accession>A0A9P0I184</accession>
<dbReference type="Pfam" id="PF13087">
    <property type="entry name" value="AAA_12"/>
    <property type="match status" value="1"/>
</dbReference>
<dbReference type="Pfam" id="PF13086">
    <property type="entry name" value="AAA_11"/>
    <property type="match status" value="2"/>
</dbReference>
<dbReference type="GO" id="GO:0016787">
    <property type="term" value="F:hydrolase activity"/>
    <property type="evidence" value="ECO:0007669"/>
    <property type="project" value="UniProtKB-KW"/>
</dbReference>
<dbReference type="PANTHER" id="PTHR45418:SF1">
    <property type="entry name" value="CANCER_TESTIS ANTIGEN 55"/>
    <property type="match status" value="1"/>
</dbReference>
<comment type="subcellular location">
    <subcellularLocation>
        <location evidence="1">Cytoplasm</location>
    </subcellularLocation>
</comment>
<dbReference type="EC" id="3.6.4.13" evidence="3"/>